<dbReference type="EMBL" id="ML977586">
    <property type="protein sequence ID" value="KAF2000864.1"/>
    <property type="molecule type" value="Genomic_DNA"/>
</dbReference>
<dbReference type="OrthoDB" id="10005335at2759"/>
<protein>
    <recommendedName>
        <fullName evidence="1">RNA ligase domain-containing protein</fullName>
    </recommendedName>
</protein>
<feature type="domain" description="RNA ligase" evidence="1">
    <location>
        <begin position="47"/>
        <end position="244"/>
    </location>
</feature>
<sequence length="353" mass="40156">MESPQVPSLQTPAHYFPKITNHVKEIVKTLRYIERKGEVTPSNEPIPIIGTVKLHGTHGDIVCYNDDTLSFHSRNTVLTPQTDNLGFCNAMIAPDRTRAIIALRDQIRTRWKSLNPDKELDPDKVLILAGEWIGHKVQKGVAISELSRRFVICSINVDGEWVFDRDYADIEAPKADIYNISRSGYYESILYPDQFEKTASELEPLADKIAARCPFAESFDVIGEGEGLVWKLVPYIGIPELWFKTKGGKFKPTFQPAPKKLAPGDSGEKLEQAKELATGWCSEARLEQGWDYLREKGLPQNLKGVGRFLKWVQVDILQEEKGYINDNEVDEKILKQEIIRIAKVWYVQRTGKE</sequence>
<dbReference type="Proteomes" id="UP000799779">
    <property type="component" value="Unassembled WGS sequence"/>
</dbReference>
<gene>
    <name evidence="2" type="ORF">P154DRAFT_522145</name>
</gene>
<dbReference type="AlphaFoldDB" id="A0A6A5WIV6"/>
<dbReference type="SUPFAM" id="SSF56091">
    <property type="entry name" value="DNA ligase/mRNA capping enzyme, catalytic domain"/>
    <property type="match status" value="1"/>
</dbReference>
<reference evidence="2" key="1">
    <citation type="journal article" date="2020" name="Stud. Mycol.">
        <title>101 Dothideomycetes genomes: a test case for predicting lifestyles and emergence of pathogens.</title>
        <authorList>
            <person name="Haridas S."/>
            <person name="Albert R."/>
            <person name="Binder M."/>
            <person name="Bloem J."/>
            <person name="Labutti K."/>
            <person name="Salamov A."/>
            <person name="Andreopoulos B."/>
            <person name="Baker S."/>
            <person name="Barry K."/>
            <person name="Bills G."/>
            <person name="Bluhm B."/>
            <person name="Cannon C."/>
            <person name="Castanera R."/>
            <person name="Culley D."/>
            <person name="Daum C."/>
            <person name="Ezra D."/>
            <person name="Gonzalez J."/>
            <person name="Henrissat B."/>
            <person name="Kuo A."/>
            <person name="Liang C."/>
            <person name="Lipzen A."/>
            <person name="Lutzoni F."/>
            <person name="Magnuson J."/>
            <person name="Mondo S."/>
            <person name="Nolan M."/>
            <person name="Ohm R."/>
            <person name="Pangilinan J."/>
            <person name="Park H.-J."/>
            <person name="Ramirez L."/>
            <person name="Alfaro M."/>
            <person name="Sun H."/>
            <person name="Tritt A."/>
            <person name="Yoshinaga Y."/>
            <person name="Zwiers L.-H."/>
            <person name="Turgeon B."/>
            <person name="Goodwin S."/>
            <person name="Spatafora J."/>
            <person name="Crous P."/>
            <person name="Grigoriev I."/>
        </authorList>
    </citation>
    <scope>NUCLEOTIDE SEQUENCE</scope>
    <source>
        <strain evidence="2">CBS 123094</strain>
    </source>
</reference>
<evidence type="ECO:0000259" key="1">
    <source>
        <dbReference type="Pfam" id="PF09414"/>
    </source>
</evidence>
<name>A0A6A5WIV6_9PLEO</name>
<accession>A0A6A5WIV6</accession>
<keyword evidence="3" id="KW-1185">Reference proteome</keyword>
<dbReference type="Gene3D" id="3.30.470.30">
    <property type="entry name" value="DNA ligase/mRNA capping enzyme"/>
    <property type="match status" value="1"/>
</dbReference>
<evidence type="ECO:0000313" key="3">
    <source>
        <dbReference type="Proteomes" id="UP000799779"/>
    </source>
</evidence>
<organism evidence="2 3">
    <name type="scientific">Amniculicola lignicola CBS 123094</name>
    <dbReference type="NCBI Taxonomy" id="1392246"/>
    <lineage>
        <taxon>Eukaryota</taxon>
        <taxon>Fungi</taxon>
        <taxon>Dikarya</taxon>
        <taxon>Ascomycota</taxon>
        <taxon>Pezizomycotina</taxon>
        <taxon>Dothideomycetes</taxon>
        <taxon>Pleosporomycetidae</taxon>
        <taxon>Pleosporales</taxon>
        <taxon>Amniculicolaceae</taxon>
        <taxon>Amniculicola</taxon>
    </lineage>
</organism>
<proteinExistence type="predicted"/>
<dbReference type="InterPro" id="IPR021122">
    <property type="entry name" value="RNA_ligase_dom_REL/Rnl2"/>
</dbReference>
<evidence type="ECO:0000313" key="2">
    <source>
        <dbReference type="EMBL" id="KAF2000864.1"/>
    </source>
</evidence>
<dbReference type="Pfam" id="PF09414">
    <property type="entry name" value="RNA_ligase"/>
    <property type="match status" value="1"/>
</dbReference>